<name>T1CLY0_9ZZZZ</name>
<reference evidence="3" key="2">
    <citation type="journal article" date="2014" name="ISME J.">
        <title>Microbial stratification in low pH oxic and suboxic macroscopic growths along an acid mine drainage.</title>
        <authorList>
            <person name="Mendez-Garcia C."/>
            <person name="Mesa V."/>
            <person name="Sprenger R.R."/>
            <person name="Richter M."/>
            <person name="Diez M.S."/>
            <person name="Solano J."/>
            <person name="Bargiela R."/>
            <person name="Golyshina O.V."/>
            <person name="Manteca A."/>
            <person name="Ramos J.L."/>
            <person name="Gallego J.R."/>
            <person name="Llorente I."/>
            <person name="Martins Dos Santos V.A."/>
            <person name="Jensen O.N."/>
            <person name="Pelaez A.I."/>
            <person name="Sanchez J."/>
            <person name="Ferrer M."/>
        </authorList>
    </citation>
    <scope>NUCLEOTIDE SEQUENCE</scope>
</reference>
<evidence type="ECO:0000256" key="1">
    <source>
        <dbReference type="SAM" id="Phobius"/>
    </source>
</evidence>
<evidence type="ECO:0000313" key="3">
    <source>
        <dbReference type="EMBL" id="EQD69855.1"/>
    </source>
</evidence>
<dbReference type="EMBL" id="AUZX01004242">
    <property type="protein sequence ID" value="EQD71381.1"/>
    <property type="molecule type" value="Genomic_DNA"/>
</dbReference>
<reference evidence="3" key="1">
    <citation type="submission" date="2013-08" db="EMBL/GenBank/DDBJ databases">
        <authorList>
            <person name="Mendez C."/>
            <person name="Richter M."/>
            <person name="Ferrer M."/>
            <person name="Sanchez J."/>
        </authorList>
    </citation>
    <scope>NUCLEOTIDE SEQUENCE</scope>
</reference>
<dbReference type="EMBL" id="AUZY01003353">
    <property type="protein sequence ID" value="EQD69855.1"/>
    <property type="molecule type" value="Genomic_DNA"/>
</dbReference>
<organism evidence="3">
    <name type="scientific">mine drainage metagenome</name>
    <dbReference type="NCBI Taxonomy" id="410659"/>
    <lineage>
        <taxon>unclassified sequences</taxon>
        <taxon>metagenomes</taxon>
        <taxon>ecological metagenomes</taxon>
    </lineage>
</organism>
<feature type="transmembrane region" description="Helical" evidence="1">
    <location>
        <begin position="83"/>
        <end position="103"/>
    </location>
</feature>
<sequence length="137" mass="15458">MRVIGVLITNRFMEGPDWLSNLLGWGDHFWNGIGFVFIYYAVFGRQRWWVGMIYALTIATVFMLSPVMNLLGVGIFGHEFAPVKFPLTVYLAHLVYGVMLGWVGQRAASTPNNLLSDLFGWPTLRAESRPGAQVQPH</sequence>
<gene>
    <name evidence="4" type="ORF">B1A_05815</name>
    <name evidence="3" type="ORF">B1B_05302</name>
    <name evidence="2" type="ORF">B2A_03503</name>
</gene>
<feature type="transmembrane region" description="Helical" evidence="1">
    <location>
        <begin position="22"/>
        <end position="42"/>
    </location>
</feature>
<evidence type="ECO:0000313" key="4">
    <source>
        <dbReference type="EMBL" id="EQD71381.1"/>
    </source>
</evidence>
<dbReference type="EMBL" id="AUZZ01002348">
    <property type="protein sequence ID" value="EQD60784.1"/>
    <property type="molecule type" value="Genomic_DNA"/>
</dbReference>
<accession>T1CLY0</accession>
<feature type="transmembrane region" description="Helical" evidence="1">
    <location>
        <begin position="54"/>
        <end position="77"/>
    </location>
</feature>
<dbReference type="AlphaFoldDB" id="T1CLY0"/>
<evidence type="ECO:0000313" key="2">
    <source>
        <dbReference type="EMBL" id="EQD60784.1"/>
    </source>
</evidence>
<protein>
    <submittedName>
        <fullName evidence="3">Integral membrane protein</fullName>
    </submittedName>
</protein>
<keyword evidence="1" id="KW-0812">Transmembrane</keyword>
<comment type="caution">
    <text evidence="3">The sequence shown here is derived from an EMBL/GenBank/DDBJ whole genome shotgun (WGS) entry which is preliminary data.</text>
</comment>
<proteinExistence type="predicted"/>
<keyword evidence="1" id="KW-1133">Transmembrane helix</keyword>
<keyword evidence="1" id="KW-0472">Membrane</keyword>